<accession>A0ABQ9YH79</accession>
<protein>
    <submittedName>
        <fullName evidence="2">Uncharacterized protein</fullName>
    </submittedName>
</protein>
<name>A0ABQ9YH79_9EUKA</name>
<evidence type="ECO:0000313" key="2">
    <source>
        <dbReference type="EMBL" id="KAK2962929.1"/>
    </source>
</evidence>
<comment type="caution">
    <text evidence="2">The sequence shown here is derived from an EMBL/GenBank/DDBJ whole genome shotgun (WGS) entry which is preliminary data.</text>
</comment>
<evidence type="ECO:0000256" key="1">
    <source>
        <dbReference type="SAM" id="SignalP"/>
    </source>
</evidence>
<feature type="signal peptide" evidence="1">
    <location>
        <begin position="1"/>
        <end position="23"/>
    </location>
</feature>
<keyword evidence="1" id="KW-0732">Signal</keyword>
<evidence type="ECO:0000313" key="3">
    <source>
        <dbReference type="Proteomes" id="UP001281761"/>
    </source>
</evidence>
<dbReference type="EMBL" id="JARBJD010000008">
    <property type="protein sequence ID" value="KAK2962929.1"/>
    <property type="molecule type" value="Genomic_DNA"/>
</dbReference>
<feature type="chain" id="PRO_5045201975" evidence="1">
    <location>
        <begin position="24"/>
        <end position="166"/>
    </location>
</feature>
<reference evidence="2 3" key="1">
    <citation type="journal article" date="2022" name="bioRxiv">
        <title>Genomics of Preaxostyla Flagellates Illuminates Evolutionary Transitions and the Path Towards Mitochondrial Loss.</title>
        <authorList>
            <person name="Novak L.V.F."/>
            <person name="Treitli S.C."/>
            <person name="Pyrih J."/>
            <person name="Halakuc P."/>
            <person name="Pipaliya S.V."/>
            <person name="Vacek V."/>
            <person name="Brzon O."/>
            <person name="Soukal P."/>
            <person name="Eme L."/>
            <person name="Dacks J.B."/>
            <person name="Karnkowska A."/>
            <person name="Elias M."/>
            <person name="Hampl V."/>
        </authorList>
    </citation>
    <scope>NUCLEOTIDE SEQUENCE [LARGE SCALE GENOMIC DNA]</scope>
    <source>
        <strain evidence="2">NAU3</strain>
        <tissue evidence="2">Gut</tissue>
    </source>
</reference>
<gene>
    <name evidence="2" type="ORF">BLNAU_1952</name>
</gene>
<sequence>MPHHIFLAIPLIASLLRLTYTAAEVPDASLLSLKQILDEMTETRSSNVESRNEPILLHGQYHVLEYALRSLNISIIGAQSASIVSSRTEDNQALSNSNTSSMLIRIIVVGIKLRNWCCFKHKSVFINVDTRGQLDVGSCGHPSELETRDYSSTFWNDANKSQVSGD</sequence>
<organism evidence="2 3">
    <name type="scientific">Blattamonas nauphoetae</name>
    <dbReference type="NCBI Taxonomy" id="2049346"/>
    <lineage>
        <taxon>Eukaryota</taxon>
        <taxon>Metamonada</taxon>
        <taxon>Preaxostyla</taxon>
        <taxon>Oxymonadida</taxon>
        <taxon>Blattamonas</taxon>
    </lineage>
</organism>
<proteinExistence type="predicted"/>
<dbReference type="Proteomes" id="UP001281761">
    <property type="component" value="Unassembled WGS sequence"/>
</dbReference>
<keyword evidence="3" id="KW-1185">Reference proteome</keyword>